<dbReference type="PROSITE" id="PS50893">
    <property type="entry name" value="ABC_TRANSPORTER_2"/>
    <property type="match status" value="1"/>
</dbReference>
<name>A0A0P6X9W1_9CHLR</name>
<dbReference type="InterPro" id="IPR050319">
    <property type="entry name" value="ABC_transp_ATP-bind"/>
</dbReference>
<gene>
    <name evidence="6" type="ORF">ADN00_06400</name>
</gene>
<organism evidence="6 7">
    <name type="scientific">Ornatilinea apprima</name>
    <dbReference type="NCBI Taxonomy" id="1134406"/>
    <lineage>
        <taxon>Bacteria</taxon>
        <taxon>Bacillati</taxon>
        <taxon>Chloroflexota</taxon>
        <taxon>Anaerolineae</taxon>
        <taxon>Anaerolineales</taxon>
        <taxon>Anaerolineaceae</taxon>
        <taxon>Ornatilinea</taxon>
    </lineage>
</organism>
<evidence type="ECO:0000259" key="5">
    <source>
        <dbReference type="PROSITE" id="PS50893"/>
    </source>
</evidence>
<dbReference type="Gene3D" id="3.40.50.300">
    <property type="entry name" value="P-loop containing nucleotide triphosphate hydrolases"/>
    <property type="match status" value="1"/>
</dbReference>
<dbReference type="SMART" id="SM00382">
    <property type="entry name" value="AAA"/>
    <property type="match status" value="1"/>
</dbReference>
<dbReference type="InterPro" id="IPR013563">
    <property type="entry name" value="Oligopep_ABC_C"/>
</dbReference>
<dbReference type="InterPro" id="IPR003593">
    <property type="entry name" value="AAA+_ATPase"/>
</dbReference>
<comment type="caution">
    <text evidence="6">The sequence shown here is derived from an EMBL/GenBank/DDBJ whole genome shotgun (WGS) entry which is preliminary data.</text>
</comment>
<evidence type="ECO:0000256" key="1">
    <source>
        <dbReference type="ARBA" id="ARBA00005417"/>
    </source>
</evidence>
<dbReference type="STRING" id="1134406.ADN00_06400"/>
<evidence type="ECO:0000313" key="7">
    <source>
        <dbReference type="Proteomes" id="UP000050417"/>
    </source>
</evidence>
<sequence length="322" mass="36195">MNTNLVEVKNLKKYFPVNQTNLFSTQKQFVKAVDDISFAIQSGETMGFVGESGCGKSTVGRTILRLIEPTEGQVLFEGQDILKLPPNDLREMRKEMQIIFQDPYASLDPRKTVKEIVGEAFHIHKIGSSKEIESQVKELLLLVGMGPDQINRYPHEFSGGQRQRIGIARALALHPKFVVCDEPVSALDVSIQAQVVNLMKDLQQKLGLTYLFISHDLRIVKHICDRISVMYLGALVEIADKADLYKNPLHPYTQALLSAIPTTNPNAKRQRIILEGDVPSPMNPPSGCRFHTRCPEAQEICKLKAPELRDLDTNHMVACHMR</sequence>
<dbReference type="PATRIC" id="fig|1134406.4.peg.1783"/>
<evidence type="ECO:0000256" key="3">
    <source>
        <dbReference type="ARBA" id="ARBA00022741"/>
    </source>
</evidence>
<keyword evidence="7" id="KW-1185">Reference proteome</keyword>
<evidence type="ECO:0000256" key="4">
    <source>
        <dbReference type="ARBA" id="ARBA00022840"/>
    </source>
</evidence>
<accession>A0A0P6X9W1</accession>
<proteinExistence type="inferred from homology"/>
<dbReference type="Pfam" id="PF00005">
    <property type="entry name" value="ABC_tran"/>
    <property type="match status" value="1"/>
</dbReference>
<comment type="similarity">
    <text evidence="1">Belongs to the ABC transporter superfamily.</text>
</comment>
<dbReference type="EMBL" id="LGCL01000016">
    <property type="protein sequence ID" value="KPL78844.1"/>
    <property type="molecule type" value="Genomic_DNA"/>
</dbReference>
<evidence type="ECO:0000313" key="6">
    <source>
        <dbReference type="EMBL" id="KPL78844.1"/>
    </source>
</evidence>
<dbReference type="RefSeq" id="WP_075062131.1">
    <property type="nucleotide sequence ID" value="NZ_LGCL01000016.1"/>
</dbReference>
<dbReference type="CDD" id="cd03257">
    <property type="entry name" value="ABC_NikE_OppD_transporters"/>
    <property type="match status" value="1"/>
</dbReference>
<reference evidence="6 7" key="1">
    <citation type="submission" date="2015-07" db="EMBL/GenBank/DDBJ databases">
        <title>Genome sequence of Ornatilinea apprima DSM 23815.</title>
        <authorList>
            <person name="Hemp J."/>
            <person name="Ward L.M."/>
            <person name="Pace L.A."/>
            <person name="Fischer W.W."/>
        </authorList>
    </citation>
    <scope>NUCLEOTIDE SEQUENCE [LARGE SCALE GENOMIC DNA]</scope>
    <source>
        <strain evidence="6 7">P3M-1</strain>
    </source>
</reference>
<dbReference type="NCBIfam" id="TIGR01727">
    <property type="entry name" value="oligo_HPY"/>
    <property type="match status" value="1"/>
</dbReference>
<protein>
    <recommendedName>
        <fullName evidence="5">ABC transporter domain-containing protein</fullName>
    </recommendedName>
</protein>
<dbReference type="InterPro" id="IPR017871">
    <property type="entry name" value="ABC_transporter-like_CS"/>
</dbReference>
<dbReference type="SUPFAM" id="SSF52540">
    <property type="entry name" value="P-loop containing nucleoside triphosphate hydrolases"/>
    <property type="match status" value="1"/>
</dbReference>
<dbReference type="Pfam" id="PF08352">
    <property type="entry name" value="oligo_HPY"/>
    <property type="match status" value="1"/>
</dbReference>
<feature type="domain" description="ABC transporter" evidence="5">
    <location>
        <begin position="17"/>
        <end position="257"/>
    </location>
</feature>
<dbReference type="GO" id="GO:0016887">
    <property type="term" value="F:ATP hydrolysis activity"/>
    <property type="evidence" value="ECO:0007669"/>
    <property type="project" value="InterPro"/>
</dbReference>
<dbReference type="FunFam" id="3.40.50.300:FF:000016">
    <property type="entry name" value="Oligopeptide ABC transporter ATP-binding component"/>
    <property type="match status" value="1"/>
</dbReference>
<dbReference type="AlphaFoldDB" id="A0A0P6X9W1"/>
<dbReference type="OrthoDB" id="9806285at2"/>
<dbReference type="InterPro" id="IPR003439">
    <property type="entry name" value="ABC_transporter-like_ATP-bd"/>
</dbReference>
<dbReference type="Proteomes" id="UP000050417">
    <property type="component" value="Unassembled WGS sequence"/>
</dbReference>
<keyword evidence="3" id="KW-0547">Nucleotide-binding</keyword>
<dbReference type="GO" id="GO:0005524">
    <property type="term" value="F:ATP binding"/>
    <property type="evidence" value="ECO:0007669"/>
    <property type="project" value="UniProtKB-KW"/>
</dbReference>
<evidence type="ECO:0000256" key="2">
    <source>
        <dbReference type="ARBA" id="ARBA00022448"/>
    </source>
</evidence>
<dbReference type="InterPro" id="IPR027417">
    <property type="entry name" value="P-loop_NTPase"/>
</dbReference>
<keyword evidence="4" id="KW-0067">ATP-binding</keyword>
<dbReference type="PANTHER" id="PTHR43776:SF8">
    <property type="entry name" value="ABC TRANSPORTER, ATP-BINDING PROTEIN"/>
    <property type="match status" value="1"/>
</dbReference>
<keyword evidence="2" id="KW-0813">Transport</keyword>
<dbReference type="PROSITE" id="PS00211">
    <property type="entry name" value="ABC_TRANSPORTER_1"/>
    <property type="match status" value="1"/>
</dbReference>
<dbReference type="PANTHER" id="PTHR43776">
    <property type="entry name" value="TRANSPORT ATP-BINDING PROTEIN"/>
    <property type="match status" value="1"/>
</dbReference>
<dbReference type="NCBIfam" id="NF008453">
    <property type="entry name" value="PRK11308.1"/>
    <property type="match status" value="1"/>
</dbReference>
<dbReference type="GO" id="GO:0015833">
    <property type="term" value="P:peptide transport"/>
    <property type="evidence" value="ECO:0007669"/>
    <property type="project" value="InterPro"/>
</dbReference>
<dbReference type="GO" id="GO:0055085">
    <property type="term" value="P:transmembrane transport"/>
    <property type="evidence" value="ECO:0007669"/>
    <property type="project" value="UniProtKB-ARBA"/>
</dbReference>